<accession>W5VYW2</accession>
<dbReference type="KEGG" id="kal:KALB_119"/>
<feature type="transmembrane region" description="Helical" evidence="1">
    <location>
        <begin position="219"/>
        <end position="236"/>
    </location>
</feature>
<dbReference type="AlphaFoldDB" id="W5VYW2"/>
<reference evidence="2 3" key="1">
    <citation type="journal article" date="2014" name="BMC Genomics">
        <title>Complete genome sequence of producer of the glycopeptide antibiotic Aculeximycin Kutzneria albida DSM 43870T, a representative of minor genus of Pseudonocardiaceae.</title>
        <authorList>
            <person name="Rebets Y."/>
            <person name="Tokovenko B."/>
            <person name="Lushchyk I."/>
            <person name="Ruckert C."/>
            <person name="Zaburannyi N."/>
            <person name="Bechthold A."/>
            <person name="Kalinowski J."/>
            <person name="Luzhetskyy A."/>
        </authorList>
    </citation>
    <scope>NUCLEOTIDE SEQUENCE [LARGE SCALE GENOMIC DNA]</scope>
    <source>
        <strain evidence="2">DSM 43870</strain>
    </source>
</reference>
<evidence type="ECO:0000313" key="3">
    <source>
        <dbReference type="Proteomes" id="UP000019225"/>
    </source>
</evidence>
<keyword evidence="1" id="KW-0812">Transmembrane</keyword>
<sequence>MSETTEQPVLAAGPVPVWRPPADRPAGQDNAVAVTMTALAKAPARMVRSILLLAGSALVLVLASRGINLFSGLVLAMAALTLVSYATFQARVGQWLPAMRRLLSGVPERVRVRVVAHQGNQTVLAVQDGAVHLRVGLVTSGLRQVIQRANEVWLIGPDANGDAVVFADAFPVPLPARVVPAPTGATVDPLDAGTSMHPAEDKLAVWGALRVRARVRNSLLSALVVVLVVFAAYGLVGDLLPPGAAVGAVVGVVVVSLMMLAGSRQVLRLPTLLRAADQWTSFPVVVQSWLPRQAGGPCRLVAYLPDGTQVPVLLPRATVDVVANISATGTLWVAGTPQRGRFCAVGVPGYPIIAVARV</sequence>
<dbReference type="eggNOG" id="ENOG5031WB6">
    <property type="taxonomic scope" value="Bacteria"/>
</dbReference>
<dbReference type="OrthoDB" id="3678714at2"/>
<gene>
    <name evidence="2" type="ORF">KALB_119</name>
</gene>
<protein>
    <submittedName>
        <fullName evidence="2">Putative membrane protein</fullName>
    </submittedName>
</protein>
<feature type="transmembrane region" description="Helical" evidence="1">
    <location>
        <begin position="46"/>
        <end position="63"/>
    </location>
</feature>
<evidence type="ECO:0000256" key="1">
    <source>
        <dbReference type="SAM" id="Phobius"/>
    </source>
</evidence>
<name>W5VYW2_9PSEU</name>
<feature type="transmembrane region" description="Helical" evidence="1">
    <location>
        <begin position="69"/>
        <end position="88"/>
    </location>
</feature>
<dbReference type="RefSeq" id="WP_025353786.1">
    <property type="nucleotide sequence ID" value="NZ_CP007155.1"/>
</dbReference>
<dbReference type="Proteomes" id="UP000019225">
    <property type="component" value="Chromosome"/>
</dbReference>
<dbReference type="HOGENOM" id="CLU_773354_0_0_11"/>
<keyword evidence="1" id="KW-0472">Membrane</keyword>
<proteinExistence type="predicted"/>
<feature type="transmembrane region" description="Helical" evidence="1">
    <location>
        <begin position="242"/>
        <end position="261"/>
    </location>
</feature>
<keyword evidence="1" id="KW-1133">Transmembrane helix</keyword>
<evidence type="ECO:0000313" key="2">
    <source>
        <dbReference type="EMBL" id="AHH93496.1"/>
    </source>
</evidence>
<dbReference type="EMBL" id="CP007155">
    <property type="protein sequence ID" value="AHH93496.1"/>
    <property type="molecule type" value="Genomic_DNA"/>
</dbReference>
<keyword evidence="3" id="KW-1185">Reference proteome</keyword>
<organism evidence="2 3">
    <name type="scientific">Kutzneria albida DSM 43870</name>
    <dbReference type="NCBI Taxonomy" id="1449976"/>
    <lineage>
        <taxon>Bacteria</taxon>
        <taxon>Bacillati</taxon>
        <taxon>Actinomycetota</taxon>
        <taxon>Actinomycetes</taxon>
        <taxon>Pseudonocardiales</taxon>
        <taxon>Pseudonocardiaceae</taxon>
        <taxon>Kutzneria</taxon>
    </lineage>
</organism>